<keyword evidence="4 13" id="KW-0645">Protease</keyword>
<keyword evidence="16" id="KW-1185">Reference proteome</keyword>
<dbReference type="Pfam" id="PF00026">
    <property type="entry name" value="Asp"/>
    <property type="match status" value="2"/>
</dbReference>
<evidence type="ECO:0000259" key="14">
    <source>
        <dbReference type="PROSITE" id="PS51767"/>
    </source>
</evidence>
<dbReference type="Proteomes" id="UP000050761">
    <property type="component" value="Unassembled WGS sequence"/>
</dbReference>
<evidence type="ECO:0000313" key="16">
    <source>
        <dbReference type="Proteomes" id="UP000050761"/>
    </source>
</evidence>
<dbReference type="Gene3D" id="2.40.70.10">
    <property type="entry name" value="Acid Proteases"/>
    <property type="match status" value="3"/>
</dbReference>
<evidence type="ECO:0000256" key="9">
    <source>
        <dbReference type="ARBA" id="ARBA00023157"/>
    </source>
</evidence>
<dbReference type="FunFam" id="2.40.70.10:FF:000058">
    <property type="entry name" value="ASpartyl Protease"/>
    <property type="match status" value="1"/>
</dbReference>
<dbReference type="WBParaSite" id="HPBE_0000548801-mRNA-1">
    <property type="protein sequence ID" value="HPBE_0000548801-mRNA-1"/>
    <property type="gene ID" value="HPBE_0000548801"/>
</dbReference>
<evidence type="ECO:0000256" key="4">
    <source>
        <dbReference type="ARBA" id="ARBA00022670"/>
    </source>
</evidence>
<keyword evidence="9 12" id="KW-1015">Disulfide bond</keyword>
<evidence type="ECO:0000256" key="13">
    <source>
        <dbReference type="RuleBase" id="RU000454"/>
    </source>
</evidence>
<dbReference type="PANTHER" id="PTHR47966">
    <property type="entry name" value="BETA-SITE APP-CLEAVING ENZYME, ISOFORM A-RELATED"/>
    <property type="match status" value="1"/>
</dbReference>
<dbReference type="FunFam" id="2.40.70.10:FF:000008">
    <property type="entry name" value="Cathepsin D"/>
    <property type="match status" value="1"/>
</dbReference>
<dbReference type="InterPro" id="IPR001969">
    <property type="entry name" value="Aspartic_peptidase_AS"/>
</dbReference>
<evidence type="ECO:0000256" key="10">
    <source>
        <dbReference type="ARBA" id="ARBA00023180"/>
    </source>
</evidence>
<dbReference type="InterPro" id="IPR033121">
    <property type="entry name" value="PEPTIDASE_A1"/>
</dbReference>
<dbReference type="GO" id="GO:0006508">
    <property type="term" value="P:proteolysis"/>
    <property type="evidence" value="ECO:0007669"/>
    <property type="project" value="UniProtKB-KW"/>
</dbReference>
<dbReference type="CDD" id="cd05471">
    <property type="entry name" value="pepsin_like"/>
    <property type="match status" value="1"/>
</dbReference>
<keyword evidence="10" id="KW-0325">Glycoprotein</keyword>
<keyword evidence="6 13" id="KW-0064">Aspartyl protease</keyword>
<keyword evidence="8" id="KW-0865">Zymogen</keyword>
<dbReference type="SUPFAM" id="SSF50630">
    <property type="entry name" value="Acid proteases"/>
    <property type="match status" value="2"/>
</dbReference>
<organism evidence="15">
    <name type="scientific">Heligmosomoides polygyrus</name>
    <name type="common">Parasitic roundworm</name>
    <dbReference type="NCBI Taxonomy" id="6339"/>
    <lineage>
        <taxon>Eukaryota</taxon>
        <taxon>Metazoa</taxon>
        <taxon>Ecdysozoa</taxon>
        <taxon>Nematoda</taxon>
        <taxon>Chromadorea</taxon>
        <taxon>Rhabditida</taxon>
        <taxon>Rhabditina</taxon>
        <taxon>Rhabditomorpha</taxon>
        <taxon>Strongyloidea</taxon>
        <taxon>Heligmosomidae</taxon>
        <taxon>Heligmosomoides</taxon>
    </lineage>
</organism>
<dbReference type="PROSITE" id="PS51767">
    <property type="entry name" value="PEPTIDASE_A1"/>
    <property type="match status" value="2"/>
</dbReference>
<evidence type="ECO:0000256" key="3">
    <source>
        <dbReference type="ARBA" id="ARBA00022525"/>
    </source>
</evidence>
<protein>
    <submittedName>
        <fullName evidence="17">Peptidase A1 domain-containing protein</fullName>
    </submittedName>
</protein>
<evidence type="ECO:0000256" key="1">
    <source>
        <dbReference type="ARBA" id="ARBA00004613"/>
    </source>
</evidence>
<feature type="domain" description="Peptidase A1" evidence="14">
    <location>
        <begin position="9"/>
        <end position="351"/>
    </location>
</feature>
<feature type="non-terminal residue" evidence="15">
    <location>
        <position position="1"/>
    </location>
</feature>
<dbReference type="InterPro" id="IPR034164">
    <property type="entry name" value="Pepsin-like_dom"/>
</dbReference>
<evidence type="ECO:0000256" key="11">
    <source>
        <dbReference type="PIRSR" id="PIRSR601461-1"/>
    </source>
</evidence>
<dbReference type="PRINTS" id="PR00792">
    <property type="entry name" value="PEPSIN"/>
</dbReference>
<evidence type="ECO:0000313" key="17">
    <source>
        <dbReference type="WBParaSite" id="HPBE_0000548801-mRNA-1"/>
    </source>
</evidence>
<feature type="active site" evidence="11">
    <location>
        <position position="27"/>
    </location>
</feature>
<evidence type="ECO:0000256" key="7">
    <source>
        <dbReference type="ARBA" id="ARBA00022801"/>
    </source>
</evidence>
<sequence length="547" mass="59989">VNDYGDYEYVGNITIGSPGQSFIVVLDTGSANLWVPSTNCEYVLNFLLQYNSSVPNFSTFSRSCNQKHKFVTSMSSTFVRTNRRWRIQYGSGDARGQFGKDIVRFGGDDENQLIVPRTTFGLATHISADFKEDPTDGILGLGFTSLAEGGVEPPLVNAINQGLLDQPIFTVWMAHRGEQEGVYGGVFTYGALDTKNCGPVIAYEPLTSATYFQFRMKSIGAGTFKSKASYEVISDTGTSFIGGPKSVTDRLAKAVGAKYLRDEESYEIPCKAKPVPIDIYIGANKYSIKPVNYIVNYQLHFNPSQAGDNTCLFAVFPMDGGAFGPAWILGDPFIRQYCNIHDMKAERMGFAIERIEKEDHARPAQSFSHHHDNKAYIPYDKLFDAREVEYATKIEIGTPPQEFTVALSTRFGVLAIPHPYCLGWCEGKKRFYFINSLTYSAGSYPWSMSVAGENVSGIVGNDTVTLGKVSLRRLKTLTSCQTMQIGGTGEKRLHVPSATIQGVGMDRFRSGVNSEAVSDIGIWIRGPECSVSELAQIAGAEVAFAGG</sequence>
<dbReference type="EMBL" id="UZAH01025480">
    <property type="protein sequence ID" value="VDO64751.1"/>
    <property type="molecule type" value="Genomic_DNA"/>
</dbReference>
<evidence type="ECO:0000256" key="2">
    <source>
        <dbReference type="ARBA" id="ARBA00007447"/>
    </source>
</evidence>
<feature type="disulfide bond" evidence="12">
    <location>
        <begin position="40"/>
        <end position="64"/>
    </location>
</feature>
<comment type="similarity">
    <text evidence="2 13">Belongs to the peptidase A1 family.</text>
</comment>
<evidence type="ECO:0000256" key="12">
    <source>
        <dbReference type="PIRSR" id="PIRSR601461-2"/>
    </source>
</evidence>
<dbReference type="InterPro" id="IPR001461">
    <property type="entry name" value="Aspartic_peptidase_A1"/>
</dbReference>
<reference evidence="15 16" key="1">
    <citation type="submission" date="2018-11" db="EMBL/GenBank/DDBJ databases">
        <authorList>
            <consortium name="Pathogen Informatics"/>
        </authorList>
    </citation>
    <scope>NUCLEOTIDE SEQUENCE [LARGE SCALE GENOMIC DNA]</scope>
</reference>
<dbReference type="PANTHER" id="PTHR47966:SF45">
    <property type="entry name" value="PEPTIDASE A1 DOMAIN-CONTAINING PROTEIN"/>
    <property type="match status" value="1"/>
</dbReference>
<evidence type="ECO:0000256" key="8">
    <source>
        <dbReference type="ARBA" id="ARBA00023145"/>
    </source>
</evidence>
<keyword evidence="5" id="KW-0732">Signal</keyword>
<dbReference type="OrthoDB" id="5839471at2759"/>
<name>A0A3P7WU33_HELPZ</name>
<comment type="subcellular location">
    <subcellularLocation>
        <location evidence="1">Secreted</location>
    </subcellularLocation>
</comment>
<dbReference type="AlphaFoldDB" id="A0A3P7WU33"/>
<accession>A0A3P7WU33</accession>
<dbReference type="PROSITE" id="PS00141">
    <property type="entry name" value="ASP_PROTEASE"/>
    <property type="match status" value="1"/>
</dbReference>
<keyword evidence="3" id="KW-0964">Secreted</keyword>
<proteinExistence type="inferred from homology"/>
<evidence type="ECO:0000256" key="6">
    <source>
        <dbReference type="ARBA" id="ARBA00022750"/>
    </source>
</evidence>
<feature type="active site" evidence="11">
    <location>
        <position position="235"/>
    </location>
</feature>
<dbReference type="GO" id="GO:0004190">
    <property type="term" value="F:aspartic-type endopeptidase activity"/>
    <property type="evidence" value="ECO:0007669"/>
    <property type="project" value="UniProtKB-KW"/>
</dbReference>
<keyword evidence="7 13" id="KW-0378">Hydrolase</keyword>
<dbReference type="InterPro" id="IPR021109">
    <property type="entry name" value="Peptidase_aspartic_dom_sf"/>
</dbReference>
<feature type="domain" description="Peptidase A1" evidence="14">
    <location>
        <begin position="390"/>
        <end position="547"/>
    </location>
</feature>
<dbReference type="GO" id="GO:0005576">
    <property type="term" value="C:extracellular region"/>
    <property type="evidence" value="ECO:0007669"/>
    <property type="project" value="UniProtKB-SubCell"/>
</dbReference>
<evidence type="ECO:0000256" key="5">
    <source>
        <dbReference type="ARBA" id="ARBA00022729"/>
    </source>
</evidence>
<reference evidence="17" key="2">
    <citation type="submission" date="2019-09" db="UniProtKB">
        <authorList>
            <consortium name="WormBaseParasite"/>
        </authorList>
    </citation>
    <scope>IDENTIFICATION</scope>
</reference>
<evidence type="ECO:0000313" key="15">
    <source>
        <dbReference type="EMBL" id="VDO64751.1"/>
    </source>
</evidence>
<gene>
    <name evidence="15" type="ORF">HPBE_LOCUS5489</name>
</gene>